<comment type="caution">
    <text evidence="1">The sequence shown here is derived from an EMBL/GenBank/DDBJ whole genome shotgun (WGS) entry which is preliminary data.</text>
</comment>
<dbReference type="Proteomes" id="UP000003781">
    <property type="component" value="Unassembled WGS sequence"/>
</dbReference>
<dbReference type="EMBL" id="AAXW01000002">
    <property type="protein sequence ID" value="EAZ93345.1"/>
    <property type="molecule type" value="Genomic_DNA"/>
</dbReference>
<dbReference type="AlphaFoldDB" id="A3IHR3"/>
<organism evidence="1 2">
    <name type="scientific">Crocosphaera chwakensis CCY0110</name>
    <dbReference type="NCBI Taxonomy" id="391612"/>
    <lineage>
        <taxon>Bacteria</taxon>
        <taxon>Bacillati</taxon>
        <taxon>Cyanobacteriota</taxon>
        <taxon>Cyanophyceae</taxon>
        <taxon>Oscillatoriophycideae</taxon>
        <taxon>Chroococcales</taxon>
        <taxon>Aphanothecaceae</taxon>
        <taxon>Crocosphaera</taxon>
        <taxon>Crocosphaera chwakensis</taxon>
    </lineage>
</organism>
<protein>
    <submittedName>
        <fullName evidence="1">Uncharacterized protein</fullName>
    </submittedName>
</protein>
<reference evidence="1 2" key="1">
    <citation type="submission" date="2007-03" db="EMBL/GenBank/DDBJ databases">
        <authorList>
            <person name="Stal L."/>
            <person name="Ferriera S."/>
            <person name="Johnson J."/>
            <person name="Kravitz S."/>
            <person name="Beeson K."/>
            <person name="Sutton G."/>
            <person name="Rogers Y.-H."/>
            <person name="Friedman R."/>
            <person name="Frazier M."/>
            <person name="Venter J.C."/>
        </authorList>
    </citation>
    <scope>NUCLEOTIDE SEQUENCE [LARGE SCALE GENOMIC DNA]</scope>
    <source>
        <strain evidence="1 2">CCY0110</strain>
    </source>
</reference>
<proteinExistence type="predicted"/>
<name>A3IHR3_9CHRO</name>
<sequence length="24" mass="2715">MFPDTSANLFANFTLNSKVSCFIF</sequence>
<gene>
    <name evidence="1" type="ORF">CY0110_16157</name>
</gene>
<evidence type="ECO:0000313" key="1">
    <source>
        <dbReference type="EMBL" id="EAZ93345.1"/>
    </source>
</evidence>
<keyword evidence="2" id="KW-1185">Reference proteome</keyword>
<evidence type="ECO:0000313" key="2">
    <source>
        <dbReference type="Proteomes" id="UP000003781"/>
    </source>
</evidence>
<accession>A3IHR3</accession>